<dbReference type="RefSeq" id="XP_046004780.1">
    <property type="nucleotide sequence ID" value="XM_046161629.1"/>
</dbReference>
<evidence type="ECO:0000313" key="3">
    <source>
        <dbReference type="Proteomes" id="UP000756346"/>
    </source>
</evidence>
<protein>
    <submittedName>
        <fullName evidence="2">Uncharacterized protein</fullName>
    </submittedName>
</protein>
<dbReference type="AlphaFoldDB" id="A0A9P8XU67"/>
<evidence type="ECO:0000313" key="2">
    <source>
        <dbReference type="EMBL" id="KAH7012515.1"/>
    </source>
</evidence>
<reference evidence="2" key="1">
    <citation type="journal article" date="2021" name="Nat. Commun.">
        <title>Genetic determinants of endophytism in the Arabidopsis root mycobiome.</title>
        <authorList>
            <person name="Mesny F."/>
            <person name="Miyauchi S."/>
            <person name="Thiergart T."/>
            <person name="Pickel B."/>
            <person name="Atanasova L."/>
            <person name="Karlsson M."/>
            <person name="Huettel B."/>
            <person name="Barry K.W."/>
            <person name="Haridas S."/>
            <person name="Chen C."/>
            <person name="Bauer D."/>
            <person name="Andreopoulos W."/>
            <person name="Pangilinan J."/>
            <person name="LaButti K."/>
            <person name="Riley R."/>
            <person name="Lipzen A."/>
            <person name="Clum A."/>
            <person name="Drula E."/>
            <person name="Henrissat B."/>
            <person name="Kohler A."/>
            <person name="Grigoriev I.V."/>
            <person name="Martin F.M."/>
            <person name="Hacquard S."/>
        </authorList>
    </citation>
    <scope>NUCLEOTIDE SEQUENCE</scope>
    <source>
        <strain evidence="2">MPI-CAGE-CH-0230</strain>
    </source>
</reference>
<feature type="compositionally biased region" description="Polar residues" evidence="1">
    <location>
        <begin position="132"/>
        <end position="141"/>
    </location>
</feature>
<feature type="compositionally biased region" description="Basic and acidic residues" evidence="1">
    <location>
        <begin position="68"/>
        <end position="77"/>
    </location>
</feature>
<comment type="caution">
    <text evidence="2">The sequence shown here is derived from an EMBL/GenBank/DDBJ whole genome shotgun (WGS) entry which is preliminary data.</text>
</comment>
<gene>
    <name evidence="2" type="ORF">B0I36DRAFT_398941</name>
</gene>
<organism evidence="2 3">
    <name type="scientific">Microdochium trichocladiopsis</name>
    <dbReference type="NCBI Taxonomy" id="1682393"/>
    <lineage>
        <taxon>Eukaryota</taxon>
        <taxon>Fungi</taxon>
        <taxon>Dikarya</taxon>
        <taxon>Ascomycota</taxon>
        <taxon>Pezizomycotina</taxon>
        <taxon>Sordariomycetes</taxon>
        <taxon>Xylariomycetidae</taxon>
        <taxon>Xylariales</taxon>
        <taxon>Microdochiaceae</taxon>
        <taxon>Microdochium</taxon>
    </lineage>
</organism>
<feature type="compositionally biased region" description="Basic and acidic residues" evidence="1">
    <location>
        <begin position="188"/>
        <end position="198"/>
    </location>
</feature>
<feature type="region of interest" description="Disordered" evidence="1">
    <location>
        <begin position="32"/>
        <end position="220"/>
    </location>
</feature>
<dbReference type="EMBL" id="JAGTJQ010000014">
    <property type="protein sequence ID" value="KAH7012515.1"/>
    <property type="molecule type" value="Genomic_DNA"/>
</dbReference>
<dbReference type="GeneID" id="70191175"/>
<accession>A0A9P8XU67</accession>
<proteinExistence type="predicted"/>
<name>A0A9P8XU67_9PEZI</name>
<feature type="compositionally biased region" description="Polar residues" evidence="1">
    <location>
        <begin position="53"/>
        <end position="62"/>
    </location>
</feature>
<dbReference type="Proteomes" id="UP000756346">
    <property type="component" value="Unassembled WGS sequence"/>
</dbReference>
<sequence>MLDFPMEEQVTEEMANILGYNEQLAFDSNLRLLTPEPTPEPDQHRVASRDVLSPTSTGTGTVKISDYSGRDDERDKVTGPTPPACAQPPLTARTNNRQQHHRQPIRPRQPAEWPRHCRGPGTQQRQNRRLHNSSGTRTPTNPRCDCPSGTTTPENSHEVTDGVPHISSELSDGKFAHDFAPPNLTGRLESDANYHCESPDGYGDALTKKRPTSPALSEED</sequence>
<evidence type="ECO:0000256" key="1">
    <source>
        <dbReference type="SAM" id="MobiDB-lite"/>
    </source>
</evidence>
<keyword evidence="3" id="KW-1185">Reference proteome</keyword>